<dbReference type="InterPro" id="IPR016035">
    <property type="entry name" value="Acyl_Trfase/lysoPLipase"/>
</dbReference>
<feature type="short sequence motif" description="DGA/G" evidence="4">
    <location>
        <begin position="186"/>
        <end position="188"/>
    </location>
</feature>
<sequence length="289" mass="30515">MLKSFIVTLVTLSLMACSTPNVYNDLNAIPSTEMGEHELGIAFGGGGVRGFMHLGVIKALAEEGIAPDVVSGTSAGSIAATLYASGLSYEEMELAIEKVGMSDIADFVFSSKGLVNGKNLSEWINSQVTYDDLSDMPMPVALTATNLTSRETVIIRSGNPGHAVQTSSTIPGAFVPVENQGDILIDGGIFSVVPVYAAKDLGAKKVIAVDIYCHNQITPEVSASKITLAAFRMQSCRLSEQELNSADVVIRPDYEPSGSAAFNEKEQAIQAGYLAAKEAMPEIKAMVSI</sequence>
<dbReference type="Gene3D" id="3.40.1090.10">
    <property type="entry name" value="Cytosolic phospholipase A2 catalytic domain"/>
    <property type="match status" value="1"/>
</dbReference>
<feature type="active site" description="Nucleophile" evidence="4">
    <location>
        <position position="74"/>
    </location>
</feature>
<dbReference type="GO" id="GO:0016042">
    <property type="term" value="P:lipid catabolic process"/>
    <property type="evidence" value="ECO:0007669"/>
    <property type="project" value="UniProtKB-UniRule"/>
</dbReference>
<dbReference type="InterPro" id="IPR050301">
    <property type="entry name" value="NTE"/>
</dbReference>
<proteinExistence type="predicted"/>
<keyword evidence="3 4" id="KW-0443">Lipid metabolism</keyword>
<keyword evidence="5" id="KW-0732">Signal</keyword>
<evidence type="ECO:0000313" key="7">
    <source>
        <dbReference type="EMBL" id="CDT64108.1"/>
    </source>
</evidence>
<evidence type="ECO:0000256" key="4">
    <source>
        <dbReference type="PROSITE-ProRule" id="PRU01161"/>
    </source>
</evidence>
<feature type="signal peptide" evidence="5">
    <location>
        <begin position="1"/>
        <end position="23"/>
    </location>
</feature>
<dbReference type="EMBL" id="CCKJ01000032">
    <property type="protein sequence ID" value="CDT64108.1"/>
    <property type="molecule type" value="Genomic_DNA"/>
</dbReference>
<keyword evidence="1 4" id="KW-0378">Hydrolase</keyword>
<dbReference type="RefSeq" id="WP_050650292.1">
    <property type="nucleotide sequence ID" value="NZ_FXUU01000002.1"/>
</dbReference>
<protein>
    <submittedName>
        <fullName evidence="7">Acyl transferase/acyl hydrolase/lysophospholipase</fullName>
    </submittedName>
</protein>
<evidence type="ECO:0000259" key="6">
    <source>
        <dbReference type="PROSITE" id="PS51635"/>
    </source>
</evidence>
<keyword evidence="2 4" id="KW-0442">Lipid degradation</keyword>
<dbReference type="PANTHER" id="PTHR14226:SF29">
    <property type="entry name" value="NEUROPATHY TARGET ESTERASE SWS"/>
    <property type="match status" value="1"/>
</dbReference>
<reference evidence="7 8" key="1">
    <citation type="submission" date="2014-06" db="EMBL/GenBank/DDBJ databases">
        <authorList>
            <person name="Le Roux F."/>
        </authorList>
    </citation>
    <scope>NUCLEOTIDE SEQUENCE [LARGE SCALE GENOMIC DNA]</scope>
    <source>
        <strain evidence="7 8">J2-31</strain>
    </source>
</reference>
<evidence type="ECO:0000256" key="1">
    <source>
        <dbReference type="ARBA" id="ARBA00022801"/>
    </source>
</evidence>
<feature type="domain" description="PNPLA" evidence="6">
    <location>
        <begin position="41"/>
        <end position="199"/>
    </location>
</feature>
<dbReference type="PROSITE" id="PS51635">
    <property type="entry name" value="PNPLA"/>
    <property type="match status" value="1"/>
</dbReference>
<feature type="short sequence motif" description="GXSXG" evidence="4">
    <location>
        <begin position="72"/>
        <end position="76"/>
    </location>
</feature>
<name>A0AA86XRL6_9VIBR</name>
<dbReference type="GO" id="GO:0016787">
    <property type="term" value="F:hydrolase activity"/>
    <property type="evidence" value="ECO:0007669"/>
    <property type="project" value="UniProtKB-UniRule"/>
</dbReference>
<dbReference type="SUPFAM" id="SSF52151">
    <property type="entry name" value="FabD/lysophospholipase-like"/>
    <property type="match status" value="1"/>
</dbReference>
<comment type="caution">
    <text evidence="7">The sequence shown here is derived from an EMBL/GenBank/DDBJ whole genome shotgun (WGS) entry which is preliminary data.</text>
</comment>
<dbReference type="Proteomes" id="UP000041625">
    <property type="component" value="Unassembled WGS sequence"/>
</dbReference>
<feature type="short sequence motif" description="GXGXXG" evidence="4">
    <location>
        <begin position="45"/>
        <end position="50"/>
    </location>
</feature>
<gene>
    <name evidence="7" type="ORF">VCR31J2_1270755</name>
</gene>
<dbReference type="Pfam" id="PF01734">
    <property type="entry name" value="Patatin"/>
    <property type="match status" value="1"/>
</dbReference>
<dbReference type="AlphaFoldDB" id="A0AA86XRL6"/>
<evidence type="ECO:0000313" key="8">
    <source>
        <dbReference type="Proteomes" id="UP000041625"/>
    </source>
</evidence>
<organism evidence="7 8">
    <name type="scientific">Vibrio coralliirubri</name>
    <dbReference type="NCBI Taxonomy" id="1516159"/>
    <lineage>
        <taxon>Bacteria</taxon>
        <taxon>Pseudomonadati</taxon>
        <taxon>Pseudomonadota</taxon>
        <taxon>Gammaproteobacteria</taxon>
        <taxon>Vibrionales</taxon>
        <taxon>Vibrionaceae</taxon>
        <taxon>Vibrio</taxon>
    </lineage>
</organism>
<keyword evidence="8" id="KW-1185">Reference proteome</keyword>
<keyword evidence="7" id="KW-0808">Transferase</keyword>
<dbReference type="InterPro" id="IPR002641">
    <property type="entry name" value="PNPLA_dom"/>
</dbReference>
<dbReference type="PANTHER" id="PTHR14226">
    <property type="entry name" value="NEUROPATHY TARGET ESTERASE/SWISS CHEESE D.MELANOGASTER"/>
    <property type="match status" value="1"/>
</dbReference>
<evidence type="ECO:0000256" key="5">
    <source>
        <dbReference type="SAM" id="SignalP"/>
    </source>
</evidence>
<accession>A0AA86XRL6</accession>
<evidence type="ECO:0000256" key="3">
    <source>
        <dbReference type="ARBA" id="ARBA00023098"/>
    </source>
</evidence>
<feature type="active site" description="Proton acceptor" evidence="4">
    <location>
        <position position="186"/>
    </location>
</feature>
<feature type="chain" id="PRO_5041659591" evidence="5">
    <location>
        <begin position="24"/>
        <end position="289"/>
    </location>
</feature>
<evidence type="ECO:0000256" key="2">
    <source>
        <dbReference type="ARBA" id="ARBA00022963"/>
    </source>
</evidence>
<dbReference type="GO" id="GO:0016740">
    <property type="term" value="F:transferase activity"/>
    <property type="evidence" value="ECO:0007669"/>
    <property type="project" value="UniProtKB-KW"/>
</dbReference>
<dbReference type="PROSITE" id="PS51257">
    <property type="entry name" value="PROKAR_LIPOPROTEIN"/>
    <property type="match status" value="1"/>
</dbReference>